<dbReference type="GO" id="GO:0012505">
    <property type="term" value="C:endomembrane system"/>
    <property type="evidence" value="ECO:0007669"/>
    <property type="project" value="TreeGrafter"/>
</dbReference>
<reference evidence="4 5" key="1">
    <citation type="submission" date="2016-10" db="EMBL/GenBank/DDBJ databases">
        <authorList>
            <person name="de Groot N.N."/>
        </authorList>
    </citation>
    <scope>NUCLEOTIDE SEQUENCE [LARGE SCALE GENOMIC DNA]</scope>
    <source>
        <strain evidence="4 5">DSM 1283</strain>
    </source>
</reference>
<dbReference type="InterPro" id="IPR018392">
    <property type="entry name" value="LysM"/>
</dbReference>
<dbReference type="PROSITE" id="PS51910">
    <property type="entry name" value="GH18_2"/>
    <property type="match status" value="1"/>
</dbReference>
<sequence length="425" mass="48541">MVIHVVQQGDTIQSISDFYGISVTRLIQDNGLENLERLVIGQSIVIAIPEVTYTVQEGDTLEGIANLYNITIMQLLMNNPFLSDRVFIYPGEILVISYSKKGSIVVHGNTNPNINIEILRKTLPYLTYLSILNYTATRDGEIITYFDDTQIIKIAKEYGTMPLLLITTLTIQGEANLGIEYNLLFDEDFQNNFIENLLSILNVKGYQGVNLSFQYINISNIYLYNAFFAKFTDRLSAQGYSVFLTINPNISNNGSEVSFERVDYSILNDLAQNIIFMNYQWATNINPPGPISSIYNIDAFLNYVNNYIPSDKIIIGIATIGYDWELPFLPGFSSIYSITYERAINLAGEKGAVIQFDELSQTPYFLYYDEQVQHIVWFIDSRSINSLLDIVVKYDLYGLGIWNITIYNPQLWLVINSQYEIEKFI</sequence>
<dbReference type="Gene3D" id="3.10.350.10">
    <property type="entry name" value="LysM domain"/>
    <property type="match status" value="2"/>
</dbReference>
<dbReference type="InterPro" id="IPR029070">
    <property type="entry name" value="Chitinase_insertion_sf"/>
</dbReference>
<feature type="domain" description="LysM" evidence="2">
    <location>
        <begin position="51"/>
        <end position="96"/>
    </location>
</feature>
<evidence type="ECO:0000313" key="4">
    <source>
        <dbReference type="EMBL" id="SFO59617.1"/>
    </source>
</evidence>
<proteinExistence type="predicted"/>
<dbReference type="Gene3D" id="3.20.20.80">
    <property type="entry name" value="Glycosidases"/>
    <property type="match status" value="1"/>
</dbReference>
<evidence type="ECO:0000256" key="1">
    <source>
        <dbReference type="ARBA" id="ARBA00023295"/>
    </source>
</evidence>
<dbReference type="PANTHER" id="PTHR46066">
    <property type="entry name" value="CHITINASE DOMAIN-CONTAINING PROTEIN 1 FAMILY MEMBER"/>
    <property type="match status" value="1"/>
</dbReference>
<organism evidence="4 5">
    <name type="scientific">Anaerocolumna aminovalerica</name>
    <dbReference type="NCBI Taxonomy" id="1527"/>
    <lineage>
        <taxon>Bacteria</taxon>
        <taxon>Bacillati</taxon>
        <taxon>Bacillota</taxon>
        <taxon>Clostridia</taxon>
        <taxon>Lachnospirales</taxon>
        <taxon>Lachnospiraceae</taxon>
        <taxon>Anaerocolumna</taxon>
    </lineage>
</organism>
<name>A0A1I5IGD3_9FIRM</name>
<gene>
    <name evidence="4" type="ORF">SAMN04489757_14428</name>
</gene>
<dbReference type="Gene3D" id="3.10.50.10">
    <property type="match status" value="1"/>
</dbReference>
<feature type="domain" description="LysM" evidence="2">
    <location>
        <begin position="2"/>
        <end position="46"/>
    </location>
</feature>
<dbReference type="AlphaFoldDB" id="A0A1I5IGD3"/>
<dbReference type="Pfam" id="PF00704">
    <property type="entry name" value="Glyco_hydro_18"/>
    <property type="match status" value="1"/>
</dbReference>
<dbReference type="InterPro" id="IPR017853">
    <property type="entry name" value="GH"/>
</dbReference>
<keyword evidence="1" id="KW-0326">Glycosidase</keyword>
<dbReference type="PANTHER" id="PTHR46066:SF2">
    <property type="entry name" value="CHITINASE DOMAIN-CONTAINING PROTEIN 1"/>
    <property type="match status" value="1"/>
</dbReference>
<dbReference type="STRING" id="1527.SAMN04489757_14428"/>
<evidence type="ECO:0000259" key="3">
    <source>
        <dbReference type="PROSITE" id="PS51910"/>
    </source>
</evidence>
<accession>A0A1I5IGD3</accession>
<dbReference type="RefSeq" id="WP_091688476.1">
    <property type="nucleotide sequence ID" value="NZ_BAABFM010000019.1"/>
</dbReference>
<evidence type="ECO:0000259" key="2">
    <source>
        <dbReference type="PROSITE" id="PS51782"/>
    </source>
</evidence>
<dbReference type="SUPFAM" id="SSF54106">
    <property type="entry name" value="LysM domain"/>
    <property type="match status" value="2"/>
</dbReference>
<dbReference type="GO" id="GO:0070492">
    <property type="term" value="F:oligosaccharide binding"/>
    <property type="evidence" value="ECO:0007669"/>
    <property type="project" value="TreeGrafter"/>
</dbReference>
<dbReference type="EMBL" id="FOWD01000044">
    <property type="protein sequence ID" value="SFO59617.1"/>
    <property type="molecule type" value="Genomic_DNA"/>
</dbReference>
<dbReference type="SMART" id="SM00636">
    <property type="entry name" value="Glyco_18"/>
    <property type="match status" value="1"/>
</dbReference>
<keyword evidence="1" id="KW-0378">Hydrolase</keyword>
<dbReference type="Pfam" id="PF01476">
    <property type="entry name" value="LysM"/>
    <property type="match status" value="2"/>
</dbReference>
<dbReference type="InterPro" id="IPR036779">
    <property type="entry name" value="LysM_dom_sf"/>
</dbReference>
<dbReference type="InterPro" id="IPR001223">
    <property type="entry name" value="Glyco_hydro18_cat"/>
</dbReference>
<feature type="domain" description="GH18" evidence="3">
    <location>
        <begin position="101"/>
        <end position="425"/>
    </location>
</feature>
<dbReference type="CDD" id="cd00118">
    <property type="entry name" value="LysM"/>
    <property type="match status" value="2"/>
</dbReference>
<dbReference type="OrthoDB" id="9769314at2"/>
<dbReference type="Proteomes" id="UP000198806">
    <property type="component" value="Unassembled WGS sequence"/>
</dbReference>
<protein>
    <submittedName>
        <fullName evidence="4">Spore germination protein</fullName>
    </submittedName>
</protein>
<dbReference type="GO" id="GO:0008061">
    <property type="term" value="F:chitin binding"/>
    <property type="evidence" value="ECO:0007669"/>
    <property type="project" value="InterPro"/>
</dbReference>
<dbReference type="InterPro" id="IPR011583">
    <property type="entry name" value="Chitinase_II/V-like_cat"/>
</dbReference>
<dbReference type="SUPFAM" id="SSF51445">
    <property type="entry name" value="(Trans)glycosidases"/>
    <property type="match status" value="1"/>
</dbReference>
<dbReference type="GO" id="GO:0016798">
    <property type="term" value="F:hydrolase activity, acting on glycosyl bonds"/>
    <property type="evidence" value="ECO:0007669"/>
    <property type="project" value="UniProtKB-KW"/>
</dbReference>
<evidence type="ECO:0000313" key="5">
    <source>
        <dbReference type="Proteomes" id="UP000198806"/>
    </source>
</evidence>
<keyword evidence="5" id="KW-1185">Reference proteome</keyword>
<dbReference type="PROSITE" id="PS51782">
    <property type="entry name" value="LYSM"/>
    <property type="match status" value="2"/>
</dbReference>
<dbReference type="GO" id="GO:0005975">
    <property type="term" value="P:carbohydrate metabolic process"/>
    <property type="evidence" value="ECO:0007669"/>
    <property type="project" value="InterPro"/>
</dbReference>
<dbReference type="SMART" id="SM00257">
    <property type="entry name" value="LysM"/>
    <property type="match status" value="2"/>
</dbReference>